<dbReference type="InterPro" id="IPR023827">
    <property type="entry name" value="Peptidase_S8_Asp-AS"/>
</dbReference>
<evidence type="ECO:0000256" key="3">
    <source>
        <dbReference type="ARBA" id="ARBA00022801"/>
    </source>
</evidence>
<feature type="active site" description="Charge relay system" evidence="5 6">
    <location>
        <position position="194"/>
    </location>
</feature>
<dbReference type="GO" id="GO:0006508">
    <property type="term" value="P:proteolysis"/>
    <property type="evidence" value="ECO:0007669"/>
    <property type="project" value="UniProtKB-KW"/>
</dbReference>
<proteinExistence type="inferred from homology"/>
<sequence length="493" mass="50978">MHQALALNFHSNHVLQRSLPTFNLSFNMATLFRITALLATLASTVIAAPTPGVGAGFISNVTPGAHQTGGDEYVVIFNNSQATTPHVAEVLSRIQLNVEHSDVRWTFNNSAFRGFAANMKSHCIDALNAMEDVAHVEKAIEISSYDTRSGATWGTQRISSSSAVQGSATDLDFTYNFEGADGTQGQGVDIYVVDTGVRVTHGVFGGRATQGFSADKSDNTDGDGHGTHTAGTAAGAVFGVASGANIIAVKVLNDQGTGPLSDSVAGIDWVVDQHNQRKTQPGFVGSIMSMSWGVGSVSSSVDSVIKAASAAGIHISVAAGNSGADACDSSPSDNGGPNSAVVSVGSIDIDDGISTFSNTGKCTDIYAPGKDVISAWNTADNVINTLSGTSMACPHVTGVMAYMMARDAKLAADPAALKSALLSAGLKGALAGNTQAGDQKILVSNGETGTVKKSKRTVTSNIATWAKELVKTTEIKRGNLKFALKSRKASLRY</sequence>
<gene>
    <name evidence="9" type="ORF">BU16DRAFT_290299</name>
</gene>
<accession>A0A6A6R259</accession>
<dbReference type="PRINTS" id="PR00723">
    <property type="entry name" value="SUBTILISIN"/>
</dbReference>
<evidence type="ECO:0000256" key="5">
    <source>
        <dbReference type="PIRSR" id="PIRSR615500-1"/>
    </source>
</evidence>
<comment type="similarity">
    <text evidence="1 6 7">Belongs to the peptidase S8 family.</text>
</comment>
<dbReference type="FunFam" id="3.40.50.200:FF:000007">
    <property type="entry name" value="Subtilisin-like serine protease"/>
    <property type="match status" value="1"/>
</dbReference>
<dbReference type="PANTHER" id="PTHR43806:SF11">
    <property type="entry name" value="CEREVISIN-RELATED"/>
    <property type="match status" value="1"/>
</dbReference>
<dbReference type="InterPro" id="IPR015500">
    <property type="entry name" value="Peptidase_S8_subtilisin-rel"/>
</dbReference>
<dbReference type="OrthoDB" id="206201at2759"/>
<dbReference type="InterPro" id="IPR034193">
    <property type="entry name" value="PCSK9_ProteinaseK-like"/>
</dbReference>
<dbReference type="InterPro" id="IPR050131">
    <property type="entry name" value="Peptidase_S8_subtilisin-like"/>
</dbReference>
<dbReference type="SUPFAM" id="SSF52743">
    <property type="entry name" value="Subtilisin-like"/>
    <property type="match status" value="1"/>
</dbReference>
<dbReference type="AlphaFoldDB" id="A0A6A6R259"/>
<dbReference type="SUPFAM" id="SSF54897">
    <property type="entry name" value="Protease propeptides/inhibitors"/>
    <property type="match status" value="1"/>
</dbReference>
<feature type="domain" description="Peptidase S8/S53" evidence="8">
    <location>
        <begin position="185"/>
        <end position="425"/>
    </location>
</feature>
<evidence type="ECO:0000256" key="2">
    <source>
        <dbReference type="ARBA" id="ARBA00022670"/>
    </source>
</evidence>
<feature type="active site" description="Charge relay system" evidence="5 6">
    <location>
        <position position="390"/>
    </location>
</feature>
<reference evidence="9" key="1">
    <citation type="journal article" date="2020" name="Stud. Mycol.">
        <title>101 Dothideomycetes genomes: a test case for predicting lifestyles and emergence of pathogens.</title>
        <authorList>
            <person name="Haridas S."/>
            <person name="Albert R."/>
            <person name="Binder M."/>
            <person name="Bloem J."/>
            <person name="Labutti K."/>
            <person name="Salamov A."/>
            <person name="Andreopoulos B."/>
            <person name="Baker S."/>
            <person name="Barry K."/>
            <person name="Bills G."/>
            <person name="Bluhm B."/>
            <person name="Cannon C."/>
            <person name="Castanera R."/>
            <person name="Culley D."/>
            <person name="Daum C."/>
            <person name="Ezra D."/>
            <person name="Gonzalez J."/>
            <person name="Henrissat B."/>
            <person name="Kuo A."/>
            <person name="Liang C."/>
            <person name="Lipzen A."/>
            <person name="Lutzoni F."/>
            <person name="Magnuson J."/>
            <person name="Mondo S."/>
            <person name="Nolan M."/>
            <person name="Ohm R."/>
            <person name="Pangilinan J."/>
            <person name="Park H.-J."/>
            <person name="Ramirez L."/>
            <person name="Alfaro M."/>
            <person name="Sun H."/>
            <person name="Tritt A."/>
            <person name="Yoshinaga Y."/>
            <person name="Zwiers L.-H."/>
            <person name="Turgeon B."/>
            <person name="Goodwin S."/>
            <person name="Spatafora J."/>
            <person name="Crous P."/>
            <person name="Grigoriev I."/>
        </authorList>
    </citation>
    <scope>NUCLEOTIDE SEQUENCE</scope>
    <source>
        <strain evidence="9">CBS 269.34</strain>
    </source>
</reference>
<dbReference type="EMBL" id="MU004185">
    <property type="protein sequence ID" value="KAF2498344.1"/>
    <property type="molecule type" value="Genomic_DNA"/>
</dbReference>
<dbReference type="PROSITE" id="PS00138">
    <property type="entry name" value="SUBTILASE_SER"/>
    <property type="match status" value="1"/>
</dbReference>
<feature type="active site" description="Charge relay system" evidence="5 6">
    <location>
        <position position="225"/>
    </location>
</feature>
<protein>
    <submittedName>
        <fullName evidence="9">Subtilisin-like protein</fullName>
    </submittedName>
</protein>
<name>A0A6A6R259_9PEZI</name>
<dbReference type="PANTHER" id="PTHR43806">
    <property type="entry name" value="PEPTIDASE S8"/>
    <property type="match status" value="1"/>
</dbReference>
<evidence type="ECO:0000313" key="10">
    <source>
        <dbReference type="Proteomes" id="UP000799750"/>
    </source>
</evidence>
<evidence type="ECO:0000259" key="8">
    <source>
        <dbReference type="Pfam" id="PF00082"/>
    </source>
</evidence>
<dbReference type="PROSITE" id="PS51892">
    <property type="entry name" value="SUBTILASE"/>
    <property type="match status" value="1"/>
</dbReference>
<dbReference type="Proteomes" id="UP000799750">
    <property type="component" value="Unassembled WGS sequence"/>
</dbReference>
<evidence type="ECO:0000256" key="6">
    <source>
        <dbReference type="PROSITE-ProRule" id="PRU01240"/>
    </source>
</evidence>
<evidence type="ECO:0000256" key="7">
    <source>
        <dbReference type="RuleBase" id="RU003355"/>
    </source>
</evidence>
<dbReference type="GO" id="GO:0004252">
    <property type="term" value="F:serine-type endopeptidase activity"/>
    <property type="evidence" value="ECO:0007669"/>
    <property type="project" value="UniProtKB-UniRule"/>
</dbReference>
<dbReference type="Pfam" id="PF00082">
    <property type="entry name" value="Peptidase_S8"/>
    <property type="match status" value="1"/>
</dbReference>
<dbReference type="InterPro" id="IPR023828">
    <property type="entry name" value="Peptidase_S8_Ser-AS"/>
</dbReference>
<evidence type="ECO:0000256" key="1">
    <source>
        <dbReference type="ARBA" id="ARBA00011073"/>
    </source>
</evidence>
<dbReference type="PROSITE" id="PS00136">
    <property type="entry name" value="SUBTILASE_ASP"/>
    <property type="match status" value="1"/>
</dbReference>
<keyword evidence="4 6" id="KW-0720">Serine protease</keyword>
<evidence type="ECO:0000313" key="9">
    <source>
        <dbReference type="EMBL" id="KAF2498344.1"/>
    </source>
</evidence>
<evidence type="ECO:0000256" key="4">
    <source>
        <dbReference type="ARBA" id="ARBA00022825"/>
    </source>
</evidence>
<keyword evidence="2 6" id="KW-0645">Protease</keyword>
<organism evidence="9 10">
    <name type="scientific">Lophium mytilinum</name>
    <dbReference type="NCBI Taxonomy" id="390894"/>
    <lineage>
        <taxon>Eukaryota</taxon>
        <taxon>Fungi</taxon>
        <taxon>Dikarya</taxon>
        <taxon>Ascomycota</taxon>
        <taxon>Pezizomycotina</taxon>
        <taxon>Dothideomycetes</taxon>
        <taxon>Pleosporomycetidae</taxon>
        <taxon>Mytilinidiales</taxon>
        <taxon>Mytilinidiaceae</taxon>
        <taxon>Lophium</taxon>
    </lineage>
</organism>
<dbReference type="InterPro" id="IPR036852">
    <property type="entry name" value="Peptidase_S8/S53_dom_sf"/>
</dbReference>
<keyword evidence="3 6" id="KW-0378">Hydrolase</keyword>
<dbReference type="Gene3D" id="3.40.50.200">
    <property type="entry name" value="Peptidase S8/S53 domain"/>
    <property type="match status" value="1"/>
</dbReference>
<dbReference type="InterPro" id="IPR000209">
    <property type="entry name" value="Peptidase_S8/S53_dom"/>
</dbReference>
<dbReference type="CDD" id="cd04077">
    <property type="entry name" value="Peptidases_S8_PCSK9_ProteinaseK_like"/>
    <property type="match status" value="1"/>
</dbReference>
<keyword evidence="10" id="KW-1185">Reference proteome</keyword>